<name>A0ABS3FLV8_9CYAN</name>
<organism evidence="1 2">
    <name type="scientific">Phormidium pseudopriestleyi FRX01</name>
    <dbReference type="NCBI Taxonomy" id="1759528"/>
    <lineage>
        <taxon>Bacteria</taxon>
        <taxon>Bacillati</taxon>
        <taxon>Cyanobacteriota</taxon>
        <taxon>Cyanophyceae</taxon>
        <taxon>Oscillatoriophycideae</taxon>
        <taxon>Oscillatoriales</taxon>
        <taxon>Oscillatoriaceae</taxon>
        <taxon>Phormidium</taxon>
    </lineage>
</organism>
<evidence type="ECO:0000313" key="1">
    <source>
        <dbReference type="EMBL" id="MBO0348091.1"/>
    </source>
</evidence>
<evidence type="ECO:0000313" key="2">
    <source>
        <dbReference type="Proteomes" id="UP000664844"/>
    </source>
</evidence>
<protein>
    <submittedName>
        <fullName evidence="1">Uncharacterized protein</fullName>
    </submittedName>
</protein>
<dbReference type="EMBL" id="JAFLQW010000070">
    <property type="protein sequence ID" value="MBO0348091.1"/>
    <property type="molecule type" value="Genomic_DNA"/>
</dbReference>
<dbReference type="Proteomes" id="UP000664844">
    <property type="component" value="Unassembled WGS sequence"/>
</dbReference>
<comment type="caution">
    <text evidence="1">The sequence shown here is derived from an EMBL/GenBank/DDBJ whole genome shotgun (WGS) entry which is preliminary data.</text>
</comment>
<dbReference type="RefSeq" id="WP_207086658.1">
    <property type="nucleotide sequence ID" value="NZ_JAFLQW010000070.1"/>
</dbReference>
<keyword evidence="2" id="KW-1185">Reference proteome</keyword>
<sequence length="48" mass="5298">MGEKSPDLSGKNILSVARLSFSKETRHFIGEKAMMADNLFYGEDSECG</sequence>
<gene>
    <name evidence="1" type="ORF">J0895_03030</name>
</gene>
<accession>A0ABS3FLV8</accession>
<reference evidence="1 2" key="1">
    <citation type="submission" date="2021-03" db="EMBL/GenBank/DDBJ databases">
        <title>Metabolic Capacity of the Antarctic Cyanobacterium Phormidium pseudopriestleyi that Sustains Oxygenic Photosynthesis in the Presence of Hydrogen Sulfide.</title>
        <authorList>
            <person name="Lumian J.E."/>
            <person name="Jungblut A.D."/>
            <person name="Dillon M.L."/>
            <person name="Hawes I."/>
            <person name="Doran P.T."/>
            <person name="Mackey T.J."/>
            <person name="Dick G.J."/>
            <person name="Grettenberger C.L."/>
            <person name="Sumner D.Y."/>
        </authorList>
    </citation>
    <scope>NUCLEOTIDE SEQUENCE [LARGE SCALE GENOMIC DNA]</scope>
    <source>
        <strain evidence="1 2">FRX01</strain>
    </source>
</reference>
<proteinExistence type="predicted"/>